<dbReference type="EMBL" id="JAUSUW010000001">
    <property type="protein sequence ID" value="MDQ0419486.1"/>
    <property type="molecule type" value="Genomic_DNA"/>
</dbReference>
<feature type="domain" description="Multidrug resistance protein MdtA-like alpha-helical hairpin" evidence="2">
    <location>
        <begin position="111"/>
        <end position="180"/>
    </location>
</feature>
<dbReference type="Proteomes" id="UP001238496">
    <property type="component" value="Unassembled WGS sequence"/>
</dbReference>
<feature type="domain" description="Multidrug resistance protein MdtA-like barrel-sandwich hybrid" evidence="3">
    <location>
        <begin position="76"/>
        <end position="210"/>
    </location>
</feature>
<reference evidence="5 6" key="1">
    <citation type="submission" date="2023-07" db="EMBL/GenBank/DDBJ databases">
        <title>Genomic Encyclopedia of Type Strains, Phase IV (KMG-IV): sequencing the most valuable type-strain genomes for metagenomic binning, comparative biology and taxonomic classification.</title>
        <authorList>
            <person name="Goeker M."/>
        </authorList>
    </citation>
    <scope>NUCLEOTIDE SEQUENCE [LARGE SCALE GENOMIC DNA]</scope>
    <source>
        <strain evidence="5 6">DSM 1111</strain>
    </source>
</reference>
<evidence type="ECO:0000259" key="3">
    <source>
        <dbReference type="Pfam" id="PF25917"/>
    </source>
</evidence>
<evidence type="ECO:0000256" key="1">
    <source>
        <dbReference type="ARBA" id="ARBA00009477"/>
    </source>
</evidence>
<dbReference type="PANTHER" id="PTHR30469">
    <property type="entry name" value="MULTIDRUG RESISTANCE PROTEIN MDTA"/>
    <property type="match status" value="1"/>
</dbReference>
<gene>
    <name evidence="5" type="ORF">J2045_000496</name>
</gene>
<comment type="similarity">
    <text evidence="1">Belongs to the membrane fusion protein (MFP) (TC 8.A.1) family.</text>
</comment>
<sequence>MKRRDHHLQHRAVSRPSSLILLIAALASLTGCERQAVEAESKPQPVLAVAASVSSYQPVASITGEVEARIQTNLAFRVSGKVVERHVDVGARVKTGELLMRLDDSEQQSDLKIAEASLRAAQADVKQKTLAYQRYETLLEARAISQQVFDQAREGLATSQASLESAQANLETAKDALSYTALKADADGIVTARNVEVGSVVSAAQPALAIARDGPRDVVFDVYEAFFLKGEPSQEVEVSPISDQNRKATATIREISPVIDPQTGTIRIRLTLQDDQSWPLGTPVVGAFLGPAQKGTVLPWSAMSSQNGKPAVWVIDPATRTASLMPVDVSVYRSGDFIVSAGLNDGALVVTEGVKLVRPNELLDWES</sequence>
<dbReference type="PROSITE" id="PS51257">
    <property type="entry name" value="PROKAR_LIPOPROTEIN"/>
    <property type="match status" value="1"/>
</dbReference>
<dbReference type="InterPro" id="IPR058624">
    <property type="entry name" value="MdtA-like_HH"/>
</dbReference>
<evidence type="ECO:0000313" key="5">
    <source>
        <dbReference type="EMBL" id="MDQ0419486.1"/>
    </source>
</evidence>
<dbReference type="Pfam" id="PF25954">
    <property type="entry name" value="Beta-barrel_RND_2"/>
    <property type="match status" value="1"/>
</dbReference>
<organism evidence="5 6">
    <name type="scientific">Peteryoungia aggregata LMG 23059</name>
    <dbReference type="NCBI Taxonomy" id="1368425"/>
    <lineage>
        <taxon>Bacteria</taxon>
        <taxon>Pseudomonadati</taxon>
        <taxon>Pseudomonadota</taxon>
        <taxon>Alphaproteobacteria</taxon>
        <taxon>Hyphomicrobiales</taxon>
        <taxon>Rhizobiaceae</taxon>
        <taxon>Peteryoungia</taxon>
    </lineage>
</organism>
<evidence type="ECO:0000313" key="6">
    <source>
        <dbReference type="Proteomes" id="UP001238496"/>
    </source>
</evidence>
<comment type="caution">
    <text evidence="5">The sequence shown here is derived from an EMBL/GenBank/DDBJ whole genome shotgun (WGS) entry which is preliminary data.</text>
</comment>
<dbReference type="RefSeq" id="WP_307368998.1">
    <property type="nucleotide sequence ID" value="NZ_JAUSUW010000001.1"/>
</dbReference>
<dbReference type="InterPro" id="IPR058792">
    <property type="entry name" value="Beta-barrel_RND_2"/>
</dbReference>
<dbReference type="Pfam" id="PF25876">
    <property type="entry name" value="HH_MFP_RND"/>
    <property type="match status" value="1"/>
</dbReference>
<name>A0ABU0G2E6_9HYPH</name>
<accession>A0ABU0G2E6</accession>
<dbReference type="NCBIfam" id="TIGR01730">
    <property type="entry name" value="RND_mfp"/>
    <property type="match status" value="1"/>
</dbReference>
<keyword evidence="6" id="KW-1185">Reference proteome</keyword>
<dbReference type="InterPro" id="IPR006143">
    <property type="entry name" value="RND_pump_MFP"/>
</dbReference>
<feature type="domain" description="CusB-like beta-barrel" evidence="4">
    <location>
        <begin position="218"/>
        <end position="276"/>
    </location>
</feature>
<proteinExistence type="inferred from homology"/>
<dbReference type="InterPro" id="IPR058625">
    <property type="entry name" value="MdtA-like_BSH"/>
</dbReference>
<dbReference type="Gene3D" id="2.40.30.170">
    <property type="match status" value="1"/>
</dbReference>
<protein>
    <submittedName>
        <fullName evidence="5">RND family efflux transporter MFP subunit</fullName>
    </submittedName>
</protein>
<dbReference type="Gene3D" id="2.40.50.100">
    <property type="match status" value="1"/>
</dbReference>
<dbReference type="Gene3D" id="2.40.420.20">
    <property type="match status" value="1"/>
</dbReference>
<evidence type="ECO:0000259" key="2">
    <source>
        <dbReference type="Pfam" id="PF25876"/>
    </source>
</evidence>
<dbReference type="PANTHER" id="PTHR30469:SF38">
    <property type="entry name" value="HLYD FAMILY SECRETION PROTEIN"/>
    <property type="match status" value="1"/>
</dbReference>
<dbReference type="Gene3D" id="1.10.287.470">
    <property type="entry name" value="Helix hairpin bin"/>
    <property type="match status" value="1"/>
</dbReference>
<evidence type="ECO:0000259" key="4">
    <source>
        <dbReference type="Pfam" id="PF25954"/>
    </source>
</evidence>
<dbReference type="Pfam" id="PF25917">
    <property type="entry name" value="BSH_RND"/>
    <property type="match status" value="1"/>
</dbReference>
<dbReference type="SUPFAM" id="SSF111369">
    <property type="entry name" value="HlyD-like secretion proteins"/>
    <property type="match status" value="1"/>
</dbReference>